<organism evidence="1 2">
    <name type="scientific">Anopheles albimanus</name>
    <name type="common">New world malaria mosquito</name>
    <dbReference type="NCBI Taxonomy" id="7167"/>
    <lineage>
        <taxon>Eukaryota</taxon>
        <taxon>Metazoa</taxon>
        <taxon>Ecdysozoa</taxon>
        <taxon>Arthropoda</taxon>
        <taxon>Hexapoda</taxon>
        <taxon>Insecta</taxon>
        <taxon>Pterygota</taxon>
        <taxon>Neoptera</taxon>
        <taxon>Endopterygota</taxon>
        <taxon>Diptera</taxon>
        <taxon>Nematocera</taxon>
        <taxon>Culicoidea</taxon>
        <taxon>Culicidae</taxon>
        <taxon>Anophelinae</taxon>
        <taxon>Anopheles</taxon>
    </lineage>
</organism>
<name>A0A182FMK6_ANOAL</name>
<dbReference type="Gene3D" id="3.15.10.30">
    <property type="entry name" value="Haemolymph juvenile hormone binding protein"/>
    <property type="match status" value="1"/>
</dbReference>
<accession>A0A182FMK6</accession>
<protein>
    <submittedName>
        <fullName evidence="1">Uncharacterized protein</fullName>
    </submittedName>
</protein>
<dbReference type="InterPro" id="IPR038606">
    <property type="entry name" value="To_sf"/>
</dbReference>
<proteinExistence type="predicted"/>
<dbReference type="EnsemblMetazoa" id="AALB007766-RA">
    <property type="protein sequence ID" value="AALB007766-PA"/>
    <property type="gene ID" value="AALB007766"/>
</dbReference>
<dbReference type="AlphaFoldDB" id="A0A182FMK6"/>
<dbReference type="PANTHER" id="PTHR11008">
    <property type="entry name" value="PROTEIN TAKEOUT-LIKE PROTEIN"/>
    <property type="match status" value="1"/>
</dbReference>
<dbReference type="Proteomes" id="UP000069272">
    <property type="component" value="Chromosome X"/>
</dbReference>
<evidence type="ECO:0000313" key="1">
    <source>
        <dbReference type="EnsemblMetazoa" id="AALB007766-PA"/>
    </source>
</evidence>
<dbReference type="InterPro" id="IPR010562">
    <property type="entry name" value="Haemolymph_juvenile_hormone-bd"/>
</dbReference>
<reference evidence="1" key="2">
    <citation type="submission" date="2022-08" db="UniProtKB">
        <authorList>
            <consortium name="EnsemblMetazoa"/>
        </authorList>
    </citation>
    <scope>IDENTIFICATION</scope>
    <source>
        <strain evidence="1">STECLA/ALBI9_A</strain>
    </source>
</reference>
<dbReference type="VEuPathDB" id="VectorBase:AALB007766"/>
<dbReference type="PANTHER" id="PTHR11008:SF9">
    <property type="entry name" value="PROTEIN TAKEOUT-LIKE PROTEIN"/>
    <property type="match status" value="1"/>
</dbReference>
<dbReference type="VEuPathDB" id="VectorBase:AALB20_026735"/>
<dbReference type="Pfam" id="PF06585">
    <property type="entry name" value="JHBP"/>
    <property type="match status" value="1"/>
</dbReference>
<reference evidence="1 2" key="1">
    <citation type="journal article" date="2017" name="G3 (Bethesda)">
        <title>The Physical Genome Mapping of Anopheles albimanus Corrected Scaffold Misassemblies and Identified Interarm Rearrangements in Genus Anopheles.</title>
        <authorList>
            <person name="Artemov G.N."/>
            <person name="Peery A.N."/>
            <person name="Jiang X."/>
            <person name="Tu Z."/>
            <person name="Stegniy V.N."/>
            <person name="Sharakhova M.V."/>
            <person name="Sharakhov I.V."/>
        </authorList>
    </citation>
    <scope>NUCLEOTIDE SEQUENCE [LARGE SCALE GENOMIC DNA]</scope>
    <source>
        <strain evidence="1 2">ALBI9_A</strain>
    </source>
</reference>
<sequence length="297" mass="32124">MLSRSAPVLLLQLMVLIAASINQTHGGGEEFAPATAVVTVPPSTSTIVPNPTDEPLEIDVPSVDKFFTAAKHQLQCGYPMFGIPPLVPLRLSYTFKTSFDLLQLKKINIVASNFTIHGLNEFSWDPVGARFSRNMASVSLTFPNVTTFANTSLNGANGTSFVQLRNVTVRLNVTYEEANDLLYATDLNGSIIVGDAKVKIAALFPKSGKLSKIWNKAIGKSLPILVELFNGGKLKIEYLSRLLSGAKFYAMNMVNNALSTYDLNFDRLVEALAKFADASPDSLQCNSADGSGVRARS</sequence>
<keyword evidence="2" id="KW-1185">Reference proteome</keyword>
<evidence type="ECO:0000313" key="2">
    <source>
        <dbReference type="Proteomes" id="UP000069272"/>
    </source>
</evidence>